<gene>
    <name evidence="8" type="ORF">E3A20_02460</name>
</gene>
<dbReference type="EMBL" id="SRHE01000025">
    <property type="protein sequence ID" value="TWW12247.1"/>
    <property type="molecule type" value="Genomic_DNA"/>
</dbReference>
<dbReference type="PROSITE" id="PS50110">
    <property type="entry name" value="RESPONSE_REGULATORY"/>
    <property type="match status" value="1"/>
</dbReference>
<dbReference type="SUPFAM" id="SSF55874">
    <property type="entry name" value="ATPase domain of HSP90 chaperone/DNA topoisomerase II/histidine kinase"/>
    <property type="match status" value="1"/>
</dbReference>
<keyword evidence="4" id="KW-0902">Two-component regulatory system</keyword>
<comment type="caution">
    <text evidence="8">The sequence shown here is derived from an EMBL/GenBank/DDBJ whole genome shotgun (WGS) entry which is preliminary data.</text>
</comment>
<dbReference type="SUPFAM" id="SSF52172">
    <property type="entry name" value="CheY-like"/>
    <property type="match status" value="1"/>
</dbReference>
<dbReference type="InterPro" id="IPR003594">
    <property type="entry name" value="HATPase_dom"/>
</dbReference>
<accession>A0A5C6MC38</accession>
<evidence type="ECO:0000256" key="3">
    <source>
        <dbReference type="ARBA" id="ARBA00022553"/>
    </source>
</evidence>
<proteinExistence type="predicted"/>
<evidence type="ECO:0000256" key="4">
    <source>
        <dbReference type="ARBA" id="ARBA00023012"/>
    </source>
</evidence>
<reference evidence="8 9" key="2">
    <citation type="submission" date="2019-08" db="EMBL/GenBank/DDBJ databases">
        <authorList>
            <person name="Henke P."/>
        </authorList>
    </citation>
    <scope>NUCLEOTIDE SEQUENCE [LARGE SCALE GENOMIC DNA]</scope>
    <source>
        <strain evidence="8">Phe10_nw2017</strain>
    </source>
</reference>
<protein>
    <recommendedName>
        <fullName evidence="2">histidine kinase</fullName>
        <ecNumber evidence="2">2.7.13.3</ecNumber>
    </recommendedName>
</protein>
<dbReference type="Gene3D" id="3.30.565.10">
    <property type="entry name" value="Histidine kinase-like ATPase, C-terminal domain"/>
    <property type="match status" value="1"/>
</dbReference>
<dbReference type="Pfam" id="PF02518">
    <property type="entry name" value="HATPase_c"/>
    <property type="match status" value="1"/>
</dbReference>
<dbReference type="PRINTS" id="PR00344">
    <property type="entry name" value="BCTRLSENSOR"/>
</dbReference>
<keyword evidence="9" id="KW-1185">Reference proteome</keyword>
<evidence type="ECO:0000259" key="6">
    <source>
        <dbReference type="PROSITE" id="PS50109"/>
    </source>
</evidence>
<dbReference type="EC" id="2.7.13.3" evidence="2"/>
<feature type="non-terminal residue" evidence="8">
    <location>
        <position position="1"/>
    </location>
</feature>
<dbReference type="Pfam" id="PF00072">
    <property type="entry name" value="Response_reg"/>
    <property type="match status" value="1"/>
</dbReference>
<dbReference type="AlphaFoldDB" id="A0A5C6MC38"/>
<dbReference type="Gene3D" id="3.40.50.2300">
    <property type="match status" value="1"/>
</dbReference>
<dbReference type="InterPro" id="IPR004358">
    <property type="entry name" value="Sig_transdc_His_kin-like_C"/>
</dbReference>
<dbReference type="SMART" id="SM00387">
    <property type="entry name" value="HATPase_c"/>
    <property type="match status" value="1"/>
</dbReference>
<feature type="domain" description="Histidine kinase" evidence="6">
    <location>
        <begin position="1"/>
        <end position="127"/>
    </location>
</feature>
<dbReference type="InterPro" id="IPR036890">
    <property type="entry name" value="HATPase_C_sf"/>
</dbReference>
<dbReference type="SMART" id="SM00448">
    <property type="entry name" value="REC"/>
    <property type="match status" value="1"/>
</dbReference>
<dbReference type="InterPro" id="IPR011006">
    <property type="entry name" value="CheY-like_superfamily"/>
</dbReference>
<dbReference type="InterPro" id="IPR001789">
    <property type="entry name" value="Sig_transdc_resp-reg_receiver"/>
</dbReference>
<feature type="modified residue" description="4-aspartylphosphate" evidence="5">
    <location>
        <position position="206"/>
    </location>
</feature>
<comment type="catalytic activity">
    <reaction evidence="1">
        <text>ATP + protein L-histidine = ADP + protein N-phospho-L-histidine.</text>
        <dbReference type="EC" id="2.7.13.3"/>
    </reaction>
</comment>
<dbReference type="PANTHER" id="PTHR45339">
    <property type="entry name" value="HYBRID SIGNAL TRANSDUCTION HISTIDINE KINASE J"/>
    <property type="match status" value="1"/>
</dbReference>
<dbReference type="Proteomes" id="UP000321083">
    <property type="component" value="Unassembled WGS sequence"/>
</dbReference>
<dbReference type="CDD" id="cd16922">
    <property type="entry name" value="HATPase_EvgS-ArcB-TorS-like"/>
    <property type="match status" value="1"/>
</dbReference>
<name>A0A5C6MC38_9PLAN</name>
<feature type="domain" description="Response regulatory" evidence="7">
    <location>
        <begin position="157"/>
        <end position="271"/>
    </location>
</feature>
<evidence type="ECO:0000256" key="2">
    <source>
        <dbReference type="ARBA" id="ARBA00012438"/>
    </source>
</evidence>
<evidence type="ECO:0000313" key="8">
    <source>
        <dbReference type="EMBL" id="TWW12247.1"/>
    </source>
</evidence>
<evidence type="ECO:0000259" key="7">
    <source>
        <dbReference type="PROSITE" id="PS50110"/>
    </source>
</evidence>
<keyword evidence="3 5" id="KW-0597">Phosphoprotein</keyword>
<dbReference type="InterPro" id="IPR005467">
    <property type="entry name" value="His_kinase_dom"/>
</dbReference>
<sequence>TIWSDPLRFRQILLNVVGNAVKFTNQGHVGVHVGVAHLSGAEAANGSKVKLVIRVTDTGSGIEVDKHTKIFEPFSQESAATARRYGGTGLGLTLSRQLARLLGGDIDLIESEPGKGSTFAITVAAGAGAKELGGKKAESIGVIQPDPRDKAALQGLSLLVVDDGDDNRYLMDLILKSRGAAVDLARDGDEAVSMAMAKIYDVIFMDIQMPKLDGRAATEQLRQRGYKGPIVALTAHATSEERVRCMKSGMNEYCTKPISPDEVIRVVLRWARR</sequence>
<evidence type="ECO:0000256" key="1">
    <source>
        <dbReference type="ARBA" id="ARBA00000085"/>
    </source>
</evidence>
<organism evidence="8 9">
    <name type="scientific">Planctomyces bekefii</name>
    <dbReference type="NCBI Taxonomy" id="1653850"/>
    <lineage>
        <taxon>Bacteria</taxon>
        <taxon>Pseudomonadati</taxon>
        <taxon>Planctomycetota</taxon>
        <taxon>Planctomycetia</taxon>
        <taxon>Planctomycetales</taxon>
        <taxon>Planctomycetaceae</taxon>
        <taxon>Planctomyces</taxon>
    </lineage>
</organism>
<evidence type="ECO:0000256" key="5">
    <source>
        <dbReference type="PROSITE-ProRule" id="PRU00169"/>
    </source>
</evidence>
<dbReference type="GO" id="GO:0004673">
    <property type="term" value="F:protein histidine kinase activity"/>
    <property type="evidence" value="ECO:0007669"/>
    <property type="project" value="UniProtKB-EC"/>
</dbReference>
<dbReference type="CDD" id="cd17546">
    <property type="entry name" value="REC_hyHK_CKI1_RcsC-like"/>
    <property type="match status" value="1"/>
</dbReference>
<reference evidence="8 9" key="1">
    <citation type="submission" date="2019-08" db="EMBL/GenBank/DDBJ databases">
        <title>100 year-old enigma solved: identification of Planctomyces bekefii, the type genus and species of the phylum Planctomycetes.</title>
        <authorList>
            <person name="Svetlana D.N."/>
            <person name="Overmann J."/>
        </authorList>
    </citation>
    <scope>NUCLEOTIDE SEQUENCE [LARGE SCALE GENOMIC DNA]</scope>
    <source>
        <strain evidence="8">Phe10_nw2017</strain>
    </source>
</reference>
<dbReference type="GO" id="GO:0000160">
    <property type="term" value="P:phosphorelay signal transduction system"/>
    <property type="evidence" value="ECO:0007669"/>
    <property type="project" value="UniProtKB-KW"/>
</dbReference>
<dbReference type="PROSITE" id="PS50109">
    <property type="entry name" value="HIS_KIN"/>
    <property type="match status" value="1"/>
</dbReference>
<evidence type="ECO:0000313" key="9">
    <source>
        <dbReference type="Proteomes" id="UP000321083"/>
    </source>
</evidence>
<dbReference type="PANTHER" id="PTHR45339:SF1">
    <property type="entry name" value="HYBRID SIGNAL TRANSDUCTION HISTIDINE KINASE J"/>
    <property type="match status" value="1"/>
</dbReference>